<dbReference type="Gene3D" id="2.60.120.10">
    <property type="entry name" value="Jelly Rolls"/>
    <property type="match status" value="1"/>
</dbReference>
<name>E3J1T2_PSEI1</name>
<evidence type="ECO:0008006" key="3">
    <source>
        <dbReference type="Google" id="ProtNLM"/>
    </source>
</evidence>
<gene>
    <name evidence="1" type="ordered locus">FraEuI1c_4900</name>
</gene>
<dbReference type="SUPFAM" id="SSF51182">
    <property type="entry name" value="RmlC-like cupins"/>
    <property type="match status" value="1"/>
</dbReference>
<evidence type="ECO:0000313" key="1">
    <source>
        <dbReference type="EMBL" id="ADP82890.1"/>
    </source>
</evidence>
<dbReference type="KEGG" id="fri:FraEuI1c_4900"/>
<proteinExistence type="predicted"/>
<dbReference type="AlphaFoldDB" id="E3J1T2"/>
<dbReference type="InterPro" id="IPR014710">
    <property type="entry name" value="RmlC-like_jellyroll"/>
</dbReference>
<keyword evidence="2" id="KW-1185">Reference proteome</keyword>
<protein>
    <recommendedName>
        <fullName evidence="3">Cupin 2 conserved barrel domain protein</fullName>
    </recommendedName>
</protein>
<dbReference type="HOGENOM" id="CLU_2154679_0_0_11"/>
<dbReference type="InParanoid" id="E3J1T2"/>
<dbReference type="EMBL" id="CP002299">
    <property type="protein sequence ID" value="ADP82890.1"/>
    <property type="molecule type" value="Genomic_DNA"/>
</dbReference>
<sequence>MIPAALACLTEVDTPDAQELSLLGTRLPPHLRLRTVVLPAGDAVAFQRADWVDTLVVVELGELDIECDDGTHVTFRTGAVLVLDLPEPRWLRNPGDGPLVLSALSRRRPPG</sequence>
<dbReference type="Proteomes" id="UP000002484">
    <property type="component" value="Chromosome"/>
</dbReference>
<reference evidence="1 2" key="1">
    <citation type="submission" date="2010-10" db="EMBL/GenBank/DDBJ databases">
        <title>Complete sequence of Frankia sp. EuI1c.</title>
        <authorList>
            <consortium name="US DOE Joint Genome Institute"/>
            <person name="Lucas S."/>
            <person name="Copeland A."/>
            <person name="Lapidus A."/>
            <person name="Cheng J.-F."/>
            <person name="Bruce D."/>
            <person name="Goodwin L."/>
            <person name="Pitluck S."/>
            <person name="Chertkov O."/>
            <person name="Detter J.C."/>
            <person name="Han C."/>
            <person name="Tapia R."/>
            <person name="Land M."/>
            <person name="Hauser L."/>
            <person name="Jeffries C."/>
            <person name="Kyrpides N."/>
            <person name="Ivanova N."/>
            <person name="Mikhailova N."/>
            <person name="Beauchemin N."/>
            <person name="Sen A."/>
            <person name="Sur S.A."/>
            <person name="Gtari M."/>
            <person name="Wall L."/>
            <person name="Tisa L."/>
            <person name="Woyke T."/>
        </authorList>
    </citation>
    <scope>NUCLEOTIDE SEQUENCE [LARGE SCALE GENOMIC DNA]</scope>
    <source>
        <strain evidence="2">DSM 45817 / CECT 9037 / EuI1c</strain>
    </source>
</reference>
<organism evidence="1 2">
    <name type="scientific">Pseudofrankia inefficax (strain DSM 45817 / CECT 9037 / DDB 130130 / EuI1c)</name>
    <name type="common">Frankia inefficax</name>
    <dbReference type="NCBI Taxonomy" id="298654"/>
    <lineage>
        <taxon>Bacteria</taxon>
        <taxon>Bacillati</taxon>
        <taxon>Actinomycetota</taxon>
        <taxon>Actinomycetes</taxon>
        <taxon>Frankiales</taxon>
        <taxon>Frankiaceae</taxon>
        <taxon>Pseudofrankia</taxon>
    </lineage>
</organism>
<dbReference type="InterPro" id="IPR011051">
    <property type="entry name" value="RmlC_Cupin_sf"/>
</dbReference>
<accession>E3J1T2</accession>
<evidence type="ECO:0000313" key="2">
    <source>
        <dbReference type="Proteomes" id="UP000002484"/>
    </source>
</evidence>
<dbReference type="STRING" id="298654.FraEuI1c_4900"/>